<dbReference type="SUPFAM" id="SSF51395">
    <property type="entry name" value="FMN-linked oxidoreductases"/>
    <property type="match status" value="1"/>
</dbReference>
<keyword evidence="8" id="KW-0408">Iron</keyword>
<dbReference type="PANTHER" id="PTHR42917:SF2">
    <property type="entry name" value="2,4-DIENOYL-COA REDUCTASE [(2E)-ENOYL-COA-PRODUCING]"/>
    <property type="match status" value="1"/>
</dbReference>
<dbReference type="AlphaFoldDB" id="A0A1M6GG97"/>
<dbReference type="InterPro" id="IPR051793">
    <property type="entry name" value="NADH:flavin_oxidoreductase"/>
</dbReference>
<dbReference type="InterPro" id="IPR023753">
    <property type="entry name" value="FAD/NAD-binding_dom"/>
</dbReference>
<comment type="cofactor">
    <cofactor evidence="1">
        <name>FMN</name>
        <dbReference type="ChEBI" id="CHEBI:58210"/>
    </cofactor>
</comment>
<dbReference type="GO" id="GO:0051536">
    <property type="term" value="F:iron-sulfur cluster binding"/>
    <property type="evidence" value="ECO:0007669"/>
    <property type="project" value="UniProtKB-KW"/>
</dbReference>
<dbReference type="Gene3D" id="3.50.50.60">
    <property type="entry name" value="FAD/NAD(P)-binding domain"/>
    <property type="match status" value="1"/>
</dbReference>
<dbReference type="STRING" id="1470563.SAMN05444000_10520"/>
<dbReference type="InterPro" id="IPR036188">
    <property type="entry name" value="FAD/NAD-bd_sf"/>
</dbReference>
<keyword evidence="6" id="KW-0479">Metal-binding</keyword>
<evidence type="ECO:0000259" key="10">
    <source>
        <dbReference type="Pfam" id="PF00724"/>
    </source>
</evidence>
<evidence type="ECO:0000256" key="7">
    <source>
        <dbReference type="ARBA" id="ARBA00023002"/>
    </source>
</evidence>
<dbReference type="InterPro" id="IPR001155">
    <property type="entry name" value="OxRdtase_FMN_N"/>
</dbReference>
<dbReference type="SUPFAM" id="SSF51905">
    <property type="entry name" value="FAD/NAD(P)-binding domain"/>
    <property type="match status" value="1"/>
</dbReference>
<accession>A0A1M6GG97</accession>
<dbReference type="GO" id="GO:0046872">
    <property type="term" value="F:metal ion binding"/>
    <property type="evidence" value="ECO:0007669"/>
    <property type="project" value="UniProtKB-KW"/>
</dbReference>
<dbReference type="InterPro" id="IPR013785">
    <property type="entry name" value="Aldolase_TIM"/>
</dbReference>
<comment type="cofactor">
    <cofactor evidence="2">
        <name>[4Fe-4S] cluster</name>
        <dbReference type="ChEBI" id="CHEBI:49883"/>
    </cofactor>
</comment>
<dbReference type="Pfam" id="PF00724">
    <property type="entry name" value="Oxidored_FMN"/>
    <property type="match status" value="1"/>
</dbReference>
<comment type="similarity">
    <text evidence="3">In the N-terminal section; belongs to the NADH:flavin oxidoreductase/NADH oxidase family.</text>
</comment>
<dbReference type="RefSeq" id="WP_073250557.1">
    <property type="nucleotide sequence ID" value="NZ_FQZQ01000005.1"/>
</dbReference>
<evidence type="ECO:0000256" key="5">
    <source>
        <dbReference type="ARBA" id="ARBA00022643"/>
    </source>
</evidence>
<evidence type="ECO:0000259" key="11">
    <source>
        <dbReference type="Pfam" id="PF07992"/>
    </source>
</evidence>
<feature type="domain" description="FAD/NAD(P)-binding" evidence="11">
    <location>
        <begin position="383"/>
        <end position="607"/>
    </location>
</feature>
<proteinExistence type="inferred from homology"/>
<sequence>MRDPRHDVLFEPIKIGPVETKNRFYQVPHCTGMGWRRPQTLAAMRGVKAEGGWGVVNTEFCSIHPTSDNDYYPYAALWDQDDIRANRLMTDAVHEHDALAGVELWIGGGMVANLGTRLPAYGLRNRPQTDSSVLNPFQARKVDKQDIRDIRRWHRDAALRAGEAGFDIVYVYATHGYLISEFLDPTINTRTDEYGGSLENRVRIVRELIEETREAVGHKAAVATRFSVALNDPETFDAFGLLADLPDLWDLTVPDYGVEMGASRFVKEASFVDSIAAAKSLTSKPVVAVGRFTSPDTMARVIKDGSQDLIGAARPSIADPFLPKKIEEGRSEDIRECIGCNVCYAHDSLGVPIRCTQNPTMGEEWKLGWHPDRAGTSPRKDETVLVVGAGPAGLEAARVLGERGHNVMLAEATRDLGGRVSRESRLPGMAELARVRDWRVGQIEKLDNIEIFRESRMTPQDVLELGVDHVVLATGSTWSTDTVGRHSDTGLRHEAPDMVLGAETVLDGDPFDANHVVIYDDDHYYLGSVMALELRRKGHQVTLVTPAGRPCDWGQYTTEVYSSNAALIEAGVKIVTNKTIVAANPGSARLSCMFSEQESDLACDVIVPLTRRLPVSDLYDGLMAIEDRVKAVGIQSVTRIGDAEAPGIVAAAVHSGYRVAMDLGEDVDIAKKYGRREHTV</sequence>
<evidence type="ECO:0000313" key="13">
    <source>
        <dbReference type="Proteomes" id="UP000183982"/>
    </source>
</evidence>
<dbReference type="PANTHER" id="PTHR42917">
    <property type="entry name" value="2,4-DIENOYL-COA REDUCTASE"/>
    <property type="match status" value="1"/>
</dbReference>
<name>A0A1M6GG97_9RHOB</name>
<evidence type="ECO:0000256" key="2">
    <source>
        <dbReference type="ARBA" id="ARBA00001966"/>
    </source>
</evidence>
<reference evidence="13" key="1">
    <citation type="submission" date="2016-11" db="EMBL/GenBank/DDBJ databases">
        <authorList>
            <person name="Varghese N."/>
            <person name="Submissions S."/>
        </authorList>
    </citation>
    <scope>NUCLEOTIDE SEQUENCE [LARGE SCALE GENOMIC DNA]</scope>
    <source>
        <strain evidence="13">DSM 100564</strain>
    </source>
</reference>
<feature type="domain" description="NADH:flavin oxidoreductase/NADH oxidase N-terminal" evidence="10">
    <location>
        <begin position="9"/>
        <end position="332"/>
    </location>
</feature>
<protein>
    <submittedName>
        <fullName evidence="12">Dimethylamine/trimethylamine dehydrogenase</fullName>
    </submittedName>
</protein>
<dbReference type="EMBL" id="FQZQ01000005">
    <property type="protein sequence ID" value="SHJ08938.1"/>
    <property type="molecule type" value="Genomic_DNA"/>
</dbReference>
<dbReference type="GO" id="GO:0016491">
    <property type="term" value="F:oxidoreductase activity"/>
    <property type="evidence" value="ECO:0007669"/>
    <property type="project" value="UniProtKB-KW"/>
</dbReference>
<evidence type="ECO:0000256" key="4">
    <source>
        <dbReference type="ARBA" id="ARBA00022630"/>
    </source>
</evidence>
<dbReference type="Gene3D" id="3.40.50.720">
    <property type="entry name" value="NAD(P)-binding Rossmann-like Domain"/>
    <property type="match status" value="1"/>
</dbReference>
<dbReference type="OrthoDB" id="9784632at2"/>
<keyword evidence="13" id="KW-1185">Reference proteome</keyword>
<organism evidence="12 13">
    <name type="scientific">Shimia gijangensis</name>
    <dbReference type="NCBI Taxonomy" id="1470563"/>
    <lineage>
        <taxon>Bacteria</taxon>
        <taxon>Pseudomonadati</taxon>
        <taxon>Pseudomonadota</taxon>
        <taxon>Alphaproteobacteria</taxon>
        <taxon>Rhodobacterales</taxon>
        <taxon>Roseobacteraceae</taxon>
    </lineage>
</organism>
<dbReference type="Proteomes" id="UP000183982">
    <property type="component" value="Unassembled WGS sequence"/>
</dbReference>
<dbReference type="GO" id="GO:0010181">
    <property type="term" value="F:FMN binding"/>
    <property type="evidence" value="ECO:0007669"/>
    <property type="project" value="InterPro"/>
</dbReference>
<evidence type="ECO:0000256" key="3">
    <source>
        <dbReference type="ARBA" id="ARBA00011048"/>
    </source>
</evidence>
<evidence type="ECO:0000256" key="9">
    <source>
        <dbReference type="ARBA" id="ARBA00023014"/>
    </source>
</evidence>
<keyword evidence="7" id="KW-0560">Oxidoreductase</keyword>
<evidence type="ECO:0000256" key="8">
    <source>
        <dbReference type="ARBA" id="ARBA00023004"/>
    </source>
</evidence>
<keyword evidence="9" id="KW-0411">Iron-sulfur</keyword>
<evidence type="ECO:0000256" key="6">
    <source>
        <dbReference type="ARBA" id="ARBA00022723"/>
    </source>
</evidence>
<keyword evidence="4" id="KW-0285">Flavoprotein</keyword>
<dbReference type="Gene3D" id="3.20.20.70">
    <property type="entry name" value="Aldolase class I"/>
    <property type="match status" value="1"/>
</dbReference>
<evidence type="ECO:0000313" key="12">
    <source>
        <dbReference type="EMBL" id="SHJ08938.1"/>
    </source>
</evidence>
<evidence type="ECO:0000256" key="1">
    <source>
        <dbReference type="ARBA" id="ARBA00001917"/>
    </source>
</evidence>
<gene>
    <name evidence="12" type="ORF">SAMN05444000_10520</name>
</gene>
<dbReference type="Pfam" id="PF07992">
    <property type="entry name" value="Pyr_redox_2"/>
    <property type="match status" value="1"/>
</dbReference>
<dbReference type="SUPFAM" id="SSF51971">
    <property type="entry name" value="Nucleotide-binding domain"/>
    <property type="match status" value="1"/>
</dbReference>
<keyword evidence="5" id="KW-0288">FMN</keyword>